<keyword evidence="1" id="KW-0472">Membrane</keyword>
<dbReference type="RefSeq" id="XP_018985105.1">
    <property type="nucleotide sequence ID" value="XM_019130813.1"/>
</dbReference>
<organism evidence="2 3">
    <name type="scientific">Babjeviella inositovora NRRL Y-12698</name>
    <dbReference type="NCBI Taxonomy" id="984486"/>
    <lineage>
        <taxon>Eukaryota</taxon>
        <taxon>Fungi</taxon>
        <taxon>Dikarya</taxon>
        <taxon>Ascomycota</taxon>
        <taxon>Saccharomycotina</taxon>
        <taxon>Pichiomycetes</taxon>
        <taxon>Serinales incertae sedis</taxon>
        <taxon>Babjeviella</taxon>
    </lineage>
</organism>
<dbReference type="EMBL" id="KV454431">
    <property type="protein sequence ID" value="ODQ79777.1"/>
    <property type="molecule type" value="Genomic_DNA"/>
</dbReference>
<evidence type="ECO:0008006" key="4">
    <source>
        <dbReference type="Google" id="ProtNLM"/>
    </source>
</evidence>
<reference evidence="3" key="1">
    <citation type="submission" date="2016-05" db="EMBL/GenBank/DDBJ databases">
        <title>Comparative genomics of biotechnologically important yeasts.</title>
        <authorList>
            <consortium name="DOE Joint Genome Institute"/>
            <person name="Riley R."/>
            <person name="Haridas S."/>
            <person name="Wolfe K.H."/>
            <person name="Lopes M.R."/>
            <person name="Hittinger C.T."/>
            <person name="Goker M."/>
            <person name="Salamov A."/>
            <person name="Wisecaver J."/>
            <person name="Long T.M."/>
            <person name="Aerts A.L."/>
            <person name="Barry K."/>
            <person name="Choi C."/>
            <person name="Clum A."/>
            <person name="Coughlan A.Y."/>
            <person name="Deshpande S."/>
            <person name="Douglass A.P."/>
            <person name="Hanson S.J."/>
            <person name="Klenk H.-P."/>
            <person name="Labutti K."/>
            <person name="Lapidus A."/>
            <person name="Lindquist E."/>
            <person name="Lipzen A."/>
            <person name="Meier-Kolthoff J.P."/>
            <person name="Ohm R.A."/>
            <person name="Otillar R.P."/>
            <person name="Pangilinan J."/>
            <person name="Peng Y."/>
            <person name="Rokas A."/>
            <person name="Rosa C.A."/>
            <person name="Scheuner C."/>
            <person name="Sibirny A.A."/>
            <person name="Slot J.C."/>
            <person name="Stielow J.B."/>
            <person name="Sun H."/>
            <person name="Kurtzman C.P."/>
            <person name="Blackwell M."/>
            <person name="Grigoriev I.V."/>
            <person name="Jeffries T.W."/>
        </authorList>
    </citation>
    <scope>NUCLEOTIDE SEQUENCE [LARGE SCALE GENOMIC DNA]</scope>
    <source>
        <strain evidence="3">NRRL Y-12698</strain>
    </source>
</reference>
<dbReference type="GeneID" id="30148666"/>
<evidence type="ECO:0000313" key="2">
    <source>
        <dbReference type="EMBL" id="ODQ79777.1"/>
    </source>
</evidence>
<dbReference type="STRING" id="984486.A0A1E3QS60"/>
<dbReference type="Proteomes" id="UP000094336">
    <property type="component" value="Unassembled WGS sequence"/>
</dbReference>
<dbReference type="OrthoDB" id="497541at2759"/>
<protein>
    <recommendedName>
        <fullName evidence="4">HRQ family protein 1</fullName>
    </recommendedName>
</protein>
<dbReference type="AlphaFoldDB" id="A0A1E3QS60"/>
<evidence type="ECO:0000256" key="1">
    <source>
        <dbReference type="SAM" id="Phobius"/>
    </source>
</evidence>
<dbReference type="InterPro" id="IPR021848">
    <property type="entry name" value="HODM_asu-like"/>
</dbReference>
<evidence type="ECO:0000313" key="3">
    <source>
        <dbReference type="Proteomes" id="UP000094336"/>
    </source>
</evidence>
<proteinExistence type="predicted"/>
<feature type="transmembrane region" description="Helical" evidence="1">
    <location>
        <begin position="25"/>
        <end position="43"/>
    </location>
</feature>
<dbReference type="Pfam" id="PF11927">
    <property type="entry name" value="HODM_asu-like"/>
    <property type="match status" value="1"/>
</dbReference>
<name>A0A1E3QS60_9ASCO</name>
<gene>
    <name evidence="2" type="ORF">BABINDRAFT_171402</name>
</gene>
<keyword evidence="3" id="KW-1185">Reference proteome</keyword>
<keyword evidence="1" id="KW-0812">Transmembrane</keyword>
<keyword evidence="1" id="KW-1133">Transmembrane helix</keyword>
<accession>A0A1E3QS60</accession>
<sequence>MVLESLTLALASVHAMLPGSGFSTLTLTALLATLVSVILIAGFPKFSETAKANNKDRKSGHWTPEIYEAPTPKPYEGWDIVTTRPEPYRAFKHTYFTTMGIRTMEWDKWFEIDNEWPKFHQRKLERMEERGSEVVSTNPGKAMEAAYELLEEMQKFLPARYPTLFARTAVGIDNLHTGESFDIVTRPLKEDPMRIAAKLVQDDISILIEEEDGQYYMRGGAVMLAGSWRMKDKINLPLSSIHTRANVPRYKENLQGSMERFFSRQTPDKAVLRNNYFFQTNNDLAWSASLGPETSEDFHRNYESNMATTIDQVYLRSERQSMRRLPKTGATIFTIHTYFFPVAQMCDEPFVARRLLDGISSWTEDIERFRGLAMYKDVLLPFLENKAQELEAKGFTLDKEPYSYPY</sequence>